<feature type="coiled-coil region" evidence="8">
    <location>
        <begin position="564"/>
        <end position="632"/>
    </location>
</feature>
<evidence type="ECO:0000256" key="3">
    <source>
        <dbReference type="ARBA" id="ARBA00022701"/>
    </source>
</evidence>
<organism evidence="11 12">
    <name type="scientific">Fasciolopsis buskii</name>
    <dbReference type="NCBI Taxonomy" id="27845"/>
    <lineage>
        <taxon>Eukaryota</taxon>
        <taxon>Metazoa</taxon>
        <taxon>Spiralia</taxon>
        <taxon>Lophotrochozoa</taxon>
        <taxon>Platyhelminthes</taxon>
        <taxon>Trematoda</taxon>
        <taxon>Digenea</taxon>
        <taxon>Plagiorchiida</taxon>
        <taxon>Echinostomata</taxon>
        <taxon>Echinostomatoidea</taxon>
        <taxon>Fasciolidae</taxon>
        <taxon>Fasciolopsis</taxon>
    </lineage>
</organism>
<feature type="region of interest" description="Disordered" evidence="9">
    <location>
        <begin position="856"/>
        <end position="988"/>
    </location>
</feature>
<dbReference type="InterPro" id="IPR056532">
    <property type="entry name" value="KIF21A/B_hel_2"/>
</dbReference>
<feature type="compositionally biased region" description="Polar residues" evidence="9">
    <location>
        <begin position="211"/>
        <end position="223"/>
    </location>
</feature>
<evidence type="ECO:0000256" key="4">
    <source>
        <dbReference type="ARBA" id="ARBA00022737"/>
    </source>
</evidence>
<feature type="compositionally biased region" description="Polar residues" evidence="9">
    <location>
        <begin position="971"/>
        <end position="988"/>
    </location>
</feature>
<keyword evidence="3" id="KW-0493">Microtubule</keyword>
<evidence type="ECO:0000256" key="1">
    <source>
        <dbReference type="ARBA" id="ARBA00022490"/>
    </source>
</evidence>
<keyword evidence="6" id="KW-0505">Motor protein</keyword>
<dbReference type="EMBL" id="LUCM01005067">
    <property type="protein sequence ID" value="KAA0193381.1"/>
    <property type="molecule type" value="Genomic_DNA"/>
</dbReference>
<dbReference type="PANTHER" id="PTHR47969">
    <property type="entry name" value="CHROMOSOME-ASSOCIATED KINESIN KIF4A-RELATED"/>
    <property type="match status" value="1"/>
</dbReference>
<gene>
    <name evidence="11" type="ORF">FBUS_04925</name>
</gene>
<evidence type="ECO:0000256" key="9">
    <source>
        <dbReference type="SAM" id="MobiDB-lite"/>
    </source>
</evidence>
<keyword evidence="4" id="KW-0677">Repeat</keyword>
<accession>A0A8E0RTN7</accession>
<keyword evidence="2 7" id="KW-0853">WD repeat</keyword>
<feature type="compositionally biased region" description="Polar residues" evidence="9">
    <location>
        <begin position="16"/>
        <end position="28"/>
    </location>
</feature>
<dbReference type="Gene3D" id="2.130.10.10">
    <property type="entry name" value="YVTN repeat-like/Quinoprotein amine dehydrogenase"/>
    <property type="match status" value="2"/>
</dbReference>
<dbReference type="GO" id="GO:0007018">
    <property type="term" value="P:microtubule-based movement"/>
    <property type="evidence" value="ECO:0007669"/>
    <property type="project" value="InterPro"/>
</dbReference>
<name>A0A8E0RTN7_9TREM</name>
<dbReference type="SMART" id="SM00320">
    <property type="entry name" value="WD40"/>
    <property type="match status" value="6"/>
</dbReference>
<dbReference type="Pfam" id="PF00400">
    <property type="entry name" value="WD40"/>
    <property type="match status" value="2"/>
</dbReference>
<evidence type="ECO:0000256" key="7">
    <source>
        <dbReference type="PROSITE-ProRule" id="PRU00221"/>
    </source>
</evidence>
<reference evidence="11" key="1">
    <citation type="submission" date="2019-05" db="EMBL/GenBank/DDBJ databases">
        <title>Annotation for the trematode Fasciolopsis buski.</title>
        <authorList>
            <person name="Choi Y.-J."/>
        </authorList>
    </citation>
    <scope>NUCLEOTIDE SEQUENCE</scope>
    <source>
        <strain evidence="11">HT</strain>
        <tissue evidence="11">Whole worm</tissue>
    </source>
</reference>
<dbReference type="PANTHER" id="PTHR47969:SF28">
    <property type="entry name" value="KINESIN-LIKE PROTEIN KIF21B"/>
    <property type="match status" value="1"/>
</dbReference>
<sequence length="1468" mass="161376">RTKLAEAEALAEFGQRSFTHASPGNPNHPSDGVYCSRGTQRVALTNSEFPDLDSSTIAAAEAGLSAIDFYLDHETSSNKVKSHRKKHRGRHRKHNKQREFARSVERKPLKDAPNKPKDQTKMGDIGNNAEVDESSDLVTLVLNGDTYTDLDDDEGAPEKTAHDDVFDQTADSSCIVSIENIESENLNDTLLGDHPGDSTLTDVDQHRPPSKQHSSFHDQTISDASDEELAGSGSSESDDDNEDDDDEEEENEEDGDANETDNVHESAHERNVREAEAKLHRSLASVSSAIDSKQRLLAELQSKAAQLDQLRKHYERQLDHLQSRIKETERERDSVLANLDQLEHAGEERLRRTREEFAKKLSSLQDEVKNLQMSRQEQVRLEREQAKKNSELRQLRAELEELRRYKVDLTKRLQEETKRSRQIEAMSAKRLLELKKAKSQADNQLRSLTAAHTAKERALKQKEAELQALKRKALEQQRQLSMSANRMTRSVYGGSISTSSTIALRTPIQNAMASSMYGSVGFNSVPAKPSRVVNSAKAKWAIVLRQLETEVQRRQTSARLEHDLQTWIRERESLGRRLLRLQRRRARVEESAADDTESEDVTPKLVEYDEQIRNVTAQLESVQEAIRECQASIIELDKSGPKIPNVLSTRGRAKNSRSMSNPTLAIFTNCSLSESRFLLSQLYEDDVSRALLVTRLQQSEAQLRTNLSVWEQEREQEMEVLRLAMQHAGLPVESVDNVLSVTNPGDRSTRPNSSTLCPQHGLVSHTGCECCSVTNNGLTSATLSSDDSSGAEESRVDASTGRSFGRYYGGHLMSHSMYDTLEPIATTRCVRRHLSEADDSSLDRLYDRASETASRLNKARGRMLQPQDMLGLTTPSVSGQSNNFNAADLMPPPSGSFFLPRPRTALGNRSPMVNGSAPAPSSREPNAPSSAGPSPAIRRRVVPGQSASNHQPSTCTPRPNLPAVHSVPGAMSTSSTLPGTNGSSNEADTVNNVNSSLCAADVFNRLTVGMYSSPNPGRGSIQSLQRNTHTFPPPLNGTTTPNVLCGSTQSYRLNTSSVSTASTSAFPASVSTQSTVTSSQPLAAFFSNTAFGASSLSQSTTVSGSTATSTTSGSASSCPIAPMINGQSVPSFRVPMECTHVARGHSNAVLDVDIVGNLMLTGSKDRTAKVWDLETMEEVDTFRDHPNNVSKVRMCPVSGLIFTVCSYFIKVWDRRESRKCIRTLLSSGLYQDGELETKITRRQNICPPGETNIMDIVLGGSHPSLSHSMFLATANSVKLWDLRRYYAVGKLHGSHQAPVMVLAADRNPSAADPQLTVVTGSKDHYIKVFNVNADASGLLTPTFDLEPPHYDGIESLALHGNVLFSGSRDAAIKKWNLARDGRQEVMLAQAHKDWVQGLAVTGDGQTLISGCRGGHLKVWNVEDCMCLGEMPNAHDGAVNAVRTCGDRVFTAGSDKDVRFWRLLDHSHS</sequence>
<evidence type="ECO:0000256" key="2">
    <source>
        <dbReference type="ARBA" id="ARBA00022574"/>
    </source>
</evidence>
<proteinExistence type="predicted"/>
<dbReference type="OrthoDB" id="3176171at2759"/>
<evidence type="ECO:0000313" key="11">
    <source>
        <dbReference type="EMBL" id="KAA0193381.1"/>
    </source>
</evidence>
<evidence type="ECO:0000313" key="12">
    <source>
        <dbReference type="Proteomes" id="UP000728185"/>
    </source>
</evidence>
<dbReference type="Pfam" id="PF25764">
    <property type="entry name" value="KIF21A_4th"/>
    <property type="match status" value="1"/>
</dbReference>
<evidence type="ECO:0000256" key="6">
    <source>
        <dbReference type="ARBA" id="ARBA00023175"/>
    </source>
</evidence>
<feature type="region of interest" description="Disordered" evidence="9">
    <location>
        <begin position="73"/>
        <end position="169"/>
    </location>
</feature>
<dbReference type="GO" id="GO:0051231">
    <property type="term" value="P:spindle elongation"/>
    <property type="evidence" value="ECO:0007669"/>
    <property type="project" value="TreeGrafter"/>
</dbReference>
<feature type="non-terminal residue" evidence="11">
    <location>
        <position position="1468"/>
    </location>
</feature>
<dbReference type="CDD" id="cd00200">
    <property type="entry name" value="WD40"/>
    <property type="match status" value="1"/>
</dbReference>
<feature type="compositionally biased region" description="Low complexity" evidence="9">
    <location>
        <begin position="927"/>
        <end position="936"/>
    </location>
</feature>
<feature type="region of interest" description="Disordered" evidence="9">
    <location>
        <begin position="15"/>
        <end position="35"/>
    </location>
</feature>
<feature type="compositionally biased region" description="Basic and acidic residues" evidence="9">
    <location>
        <begin position="261"/>
        <end position="276"/>
    </location>
</feature>
<dbReference type="Pfam" id="PF23203">
    <property type="entry name" value="KIF21A"/>
    <property type="match status" value="1"/>
</dbReference>
<dbReference type="PROSITE" id="PS00678">
    <property type="entry name" value="WD_REPEATS_1"/>
    <property type="match status" value="1"/>
</dbReference>
<dbReference type="InterPro" id="IPR019775">
    <property type="entry name" value="WD40_repeat_CS"/>
</dbReference>
<feature type="compositionally biased region" description="Polar residues" evidence="9">
    <location>
        <begin position="945"/>
        <end position="957"/>
    </location>
</feature>
<dbReference type="SUPFAM" id="SSF50998">
    <property type="entry name" value="Quinoprotein alcohol dehydrogenase-like"/>
    <property type="match status" value="1"/>
</dbReference>
<feature type="compositionally biased region" description="Polar residues" evidence="9">
    <location>
        <begin position="873"/>
        <end position="885"/>
    </location>
</feature>
<feature type="region of interest" description="Disordered" evidence="9">
    <location>
        <begin position="183"/>
        <end position="276"/>
    </location>
</feature>
<dbReference type="GO" id="GO:0005874">
    <property type="term" value="C:microtubule"/>
    <property type="evidence" value="ECO:0007669"/>
    <property type="project" value="UniProtKB-KW"/>
</dbReference>
<feature type="compositionally biased region" description="Basic and acidic residues" evidence="9">
    <location>
        <begin position="97"/>
        <end position="121"/>
    </location>
</feature>
<dbReference type="Proteomes" id="UP000728185">
    <property type="component" value="Unassembled WGS sequence"/>
</dbReference>
<feature type="repeat" description="WD" evidence="7">
    <location>
        <begin position="1142"/>
        <end position="1181"/>
    </location>
</feature>
<dbReference type="GO" id="GO:0003777">
    <property type="term" value="F:microtubule motor activity"/>
    <property type="evidence" value="ECO:0007669"/>
    <property type="project" value="InterPro"/>
</dbReference>
<feature type="coiled-coil region" evidence="8">
    <location>
        <begin position="283"/>
        <end position="479"/>
    </location>
</feature>
<keyword evidence="12" id="KW-1185">Reference proteome</keyword>
<dbReference type="InterPro" id="IPR001680">
    <property type="entry name" value="WD40_rpt"/>
</dbReference>
<feature type="domain" description="KIF21A/B second helical" evidence="10">
    <location>
        <begin position="534"/>
        <end position="712"/>
    </location>
</feature>
<dbReference type="InterPro" id="IPR027640">
    <property type="entry name" value="Kinesin-like_fam"/>
</dbReference>
<keyword evidence="1" id="KW-0963">Cytoplasm</keyword>
<protein>
    <submittedName>
        <fullName evidence="11">Kinesin family member 21A</fullName>
    </submittedName>
</protein>
<dbReference type="InterPro" id="IPR011047">
    <property type="entry name" value="Quinoprotein_ADH-like_sf"/>
</dbReference>
<evidence type="ECO:0000259" key="10">
    <source>
        <dbReference type="Pfam" id="PF23203"/>
    </source>
</evidence>
<keyword evidence="5 8" id="KW-0175">Coiled coil</keyword>
<dbReference type="GO" id="GO:0005875">
    <property type="term" value="C:microtubule associated complex"/>
    <property type="evidence" value="ECO:0007669"/>
    <property type="project" value="TreeGrafter"/>
</dbReference>
<dbReference type="PROSITE" id="PS50294">
    <property type="entry name" value="WD_REPEATS_REGION"/>
    <property type="match status" value="2"/>
</dbReference>
<feature type="repeat" description="WD" evidence="7">
    <location>
        <begin position="1388"/>
        <end position="1422"/>
    </location>
</feature>
<feature type="region of interest" description="Disordered" evidence="9">
    <location>
        <begin position="1097"/>
        <end position="1116"/>
    </location>
</feature>
<comment type="caution">
    <text evidence="11">The sequence shown here is derived from an EMBL/GenBank/DDBJ whole genome shotgun (WGS) entry which is preliminary data.</text>
</comment>
<evidence type="ECO:0000256" key="8">
    <source>
        <dbReference type="SAM" id="Coils"/>
    </source>
</evidence>
<dbReference type="GO" id="GO:0007052">
    <property type="term" value="P:mitotic spindle organization"/>
    <property type="evidence" value="ECO:0007669"/>
    <property type="project" value="TreeGrafter"/>
</dbReference>
<dbReference type="InterPro" id="IPR015943">
    <property type="entry name" value="WD40/YVTN_repeat-like_dom_sf"/>
</dbReference>
<dbReference type="PROSITE" id="PS50082">
    <property type="entry name" value="WD_REPEATS_2"/>
    <property type="match status" value="2"/>
</dbReference>
<feature type="compositionally biased region" description="Basic residues" evidence="9">
    <location>
        <begin position="80"/>
        <end position="96"/>
    </location>
</feature>
<feature type="compositionally biased region" description="Acidic residues" evidence="9">
    <location>
        <begin position="236"/>
        <end position="259"/>
    </location>
</feature>
<evidence type="ECO:0000256" key="5">
    <source>
        <dbReference type="ARBA" id="ARBA00023054"/>
    </source>
</evidence>
<feature type="compositionally biased region" description="Basic and acidic residues" evidence="9">
    <location>
        <begin position="156"/>
        <end position="165"/>
    </location>
</feature>